<dbReference type="AlphaFoldDB" id="A0A915ZH66"/>
<sequence>MNREFQISICILIIIILIKYNEFEENLIATYQTEQEEEEENFNILPLNLLYLQLNRIEINECINLRRLNRSISQYWFNKICLNMQDFEFKKHFRLTRSTFEWLCCKIIPHLRREITGPGIVGLA</sequence>
<feature type="chain" id="PRO_5038070031" description="F-box domain-containing protein" evidence="1">
    <location>
        <begin position="24"/>
        <end position="124"/>
    </location>
</feature>
<evidence type="ECO:0000313" key="2">
    <source>
        <dbReference type="EMBL" id="CAB5374496.1"/>
    </source>
</evidence>
<name>A0A915ZH66_9GLOM</name>
<keyword evidence="1" id="KW-0732">Signal</keyword>
<feature type="signal peptide" evidence="1">
    <location>
        <begin position="1"/>
        <end position="23"/>
    </location>
</feature>
<protein>
    <recommendedName>
        <fullName evidence="4">F-box domain-containing protein</fullName>
    </recommendedName>
</protein>
<proteinExistence type="predicted"/>
<dbReference type="EMBL" id="CAGKOT010000033">
    <property type="protein sequence ID" value="CAB5374496.1"/>
    <property type="molecule type" value="Genomic_DNA"/>
</dbReference>
<evidence type="ECO:0000256" key="1">
    <source>
        <dbReference type="SAM" id="SignalP"/>
    </source>
</evidence>
<dbReference type="OrthoDB" id="10383674at2759"/>
<organism evidence="2 3">
    <name type="scientific">Rhizophagus irregularis</name>
    <dbReference type="NCBI Taxonomy" id="588596"/>
    <lineage>
        <taxon>Eukaryota</taxon>
        <taxon>Fungi</taxon>
        <taxon>Fungi incertae sedis</taxon>
        <taxon>Mucoromycota</taxon>
        <taxon>Glomeromycotina</taxon>
        <taxon>Glomeromycetes</taxon>
        <taxon>Glomerales</taxon>
        <taxon>Glomeraceae</taxon>
        <taxon>Rhizophagus</taxon>
    </lineage>
</organism>
<gene>
    <name evidence="2" type="ORF">CHRIB12_LOCUS14474</name>
</gene>
<evidence type="ECO:0008006" key="4">
    <source>
        <dbReference type="Google" id="ProtNLM"/>
    </source>
</evidence>
<comment type="caution">
    <text evidence="2">The sequence shown here is derived from an EMBL/GenBank/DDBJ whole genome shotgun (WGS) entry which is preliminary data.</text>
</comment>
<dbReference type="Proteomes" id="UP000684084">
    <property type="component" value="Unassembled WGS sequence"/>
</dbReference>
<accession>A0A915ZH66</accession>
<evidence type="ECO:0000313" key="3">
    <source>
        <dbReference type="Proteomes" id="UP000684084"/>
    </source>
</evidence>
<reference evidence="2" key="1">
    <citation type="submission" date="2020-05" db="EMBL/GenBank/DDBJ databases">
        <authorList>
            <person name="Rincon C."/>
            <person name="Sanders R I."/>
            <person name="Robbins C."/>
            <person name="Chaturvedi A."/>
        </authorList>
    </citation>
    <scope>NUCLEOTIDE SEQUENCE</scope>
    <source>
        <strain evidence="2">CHB12</strain>
    </source>
</reference>